<dbReference type="EnsemblMetazoa" id="GPAI044026-RA">
    <property type="protein sequence ID" value="GPAI044026-PA"/>
    <property type="gene ID" value="GPAI044026"/>
</dbReference>
<sequence length="106" mass="12581">MFKFDPRTTKRIRRWLMQSQFGCQLGGGCSYASYLELRYQRSNRICISKPSTKPNNSQVDKKAHDAHLTRCPLMKTMIKSEKLNQWLKLLRMFLRFASRFASNEEE</sequence>
<evidence type="ECO:0000313" key="2">
    <source>
        <dbReference type="Proteomes" id="UP000092445"/>
    </source>
</evidence>
<keyword evidence="2" id="KW-1185">Reference proteome</keyword>
<dbReference type="AlphaFoldDB" id="A0A1B0AFG6"/>
<proteinExistence type="predicted"/>
<dbReference type="PROSITE" id="PS51257">
    <property type="entry name" value="PROKAR_LIPOPROTEIN"/>
    <property type="match status" value="1"/>
</dbReference>
<reference evidence="2" key="1">
    <citation type="submission" date="2014-03" db="EMBL/GenBank/DDBJ databases">
        <authorList>
            <person name="Aksoy S."/>
            <person name="Warren W."/>
            <person name="Wilson R.K."/>
        </authorList>
    </citation>
    <scope>NUCLEOTIDE SEQUENCE [LARGE SCALE GENOMIC DNA]</scope>
    <source>
        <strain evidence="2">IAEA</strain>
    </source>
</reference>
<protein>
    <submittedName>
        <fullName evidence="1">Uncharacterized protein</fullName>
    </submittedName>
</protein>
<accession>A0A1B0AFG6</accession>
<dbReference type="Proteomes" id="UP000092445">
    <property type="component" value="Unassembled WGS sequence"/>
</dbReference>
<reference evidence="1" key="2">
    <citation type="submission" date="2020-05" db="UniProtKB">
        <authorList>
            <consortium name="EnsemblMetazoa"/>
        </authorList>
    </citation>
    <scope>IDENTIFICATION</scope>
    <source>
        <strain evidence="1">IAEA</strain>
    </source>
</reference>
<name>A0A1B0AFG6_GLOPL</name>
<evidence type="ECO:0000313" key="1">
    <source>
        <dbReference type="EnsemblMetazoa" id="GPAI044026-PA"/>
    </source>
</evidence>
<organism evidence="1 2">
    <name type="scientific">Glossina pallidipes</name>
    <name type="common">Tsetse fly</name>
    <dbReference type="NCBI Taxonomy" id="7398"/>
    <lineage>
        <taxon>Eukaryota</taxon>
        <taxon>Metazoa</taxon>
        <taxon>Ecdysozoa</taxon>
        <taxon>Arthropoda</taxon>
        <taxon>Hexapoda</taxon>
        <taxon>Insecta</taxon>
        <taxon>Pterygota</taxon>
        <taxon>Neoptera</taxon>
        <taxon>Endopterygota</taxon>
        <taxon>Diptera</taxon>
        <taxon>Brachycera</taxon>
        <taxon>Muscomorpha</taxon>
        <taxon>Hippoboscoidea</taxon>
        <taxon>Glossinidae</taxon>
        <taxon>Glossina</taxon>
    </lineage>
</organism>
<dbReference type="VEuPathDB" id="VectorBase:GPAI044026"/>